<evidence type="ECO:0000256" key="5">
    <source>
        <dbReference type="PROSITE-ProRule" id="PRU01016"/>
    </source>
</evidence>
<dbReference type="STRING" id="187420.MTH_495"/>
<dbReference type="GO" id="GO:0003677">
    <property type="term" value="F:DNA binding"/>
    <property type="evidence" value="ECO:0007669"/>
    <property type="project" value="TreeGrafter"/>
</dbReference>
<dbReference type="GO" id="GO:0003886">
    <property type="term" value="F:DNA (cytosine-5-)-methyltransferase activity"/>
    <property type="evidence" value="ECO:0007669"/>
    <property type="project" value="UniProtKB-EC"/>
</dbReference>
<dbReference type="InParanoid" id="O26595"/>
<dbReference type="HOGENOM" id="CLU_006958_2_4_2"/>
<evidence type="ECO:0000313" key="7">
    <source>
        <dbReference type="EMBL" id="AAB85001.1"/>
    </source>
</evidence>
<dbReference type="EnsemblBacteria" id="AAB85001">
    <property type="protein sequence ID" value="AAB85001"/>
    <property type="gene ID" value="MTH_495"/>
</dbReference>
<dbReference type="InterPro" id="IPR018117">
    <property type="entry name" value="C5_DNA_meth_AS"/>
</dbReference>
<dbReference type="PROSITE" id="PS00094">
    <property type="entry name" value="C5_MTASE_1"/>
    <property type="match status" value="1"/>
</dbReference>
<gene>
    <name evidence="7" type="ordered locus">MTH_495</name>
</gene>
<dbReference type="KEGG" id="mth:MTH_495"/>
<dbReference type="PROSITE" id="PS51679">
    <property type="entry name" value="SAM_MT_C5"/>
    <property type="match status" value="1"/>
</dbReference>
<evidence type="ECO:0000256" key="6">
    <source>
        <dbReference type="RuleBase" id="RU000416"/>
    </source>
</evidence>
<dbReference type="Gene3D" id="3.40.50.150">
    <property type="entry name" value="Vaccinia Virus protein VP39"/>
    <property type="match status" value="1"/>
</dbReference>
<dbReference type="GeneID" id="82296948"/>
<organism evidence="7 8">
    <name type="scientific">Methanothermobacter thermautotrophicus (strain ATCC 29096 / DSM 1053 / JCM 10044 / NBRC 100330 / Delta H)</name>
    <name type="common">Methanobacterium thermoautotrophicum</name>
    <dbReference type="NCBI Taxonomy" id="187420"/>
    <lineage>
        <taxon>Archaea</taxon>
        <taxon>Methanobacteriati</taxon>
        <taxon>Methanobacteriota</taxon>
        <taxon>Methanomada group</taxon>
        <taxon>Methanobacteria</taxon>
        <taxon>Methanobacteriales</taxon>
        <taxon>Methanobacteriaceae</taxon>
        <taxon>Methanothermobacter</taxon>
    </lineage>
</organism>
<dbReference type="Proteomes" id="UP000005223">
    <property type="component" value="Chromosome"/>
</dbReference>
<dbReference type="InterPro" id="IPR001525">
    <property type="entry name" value="C5_MeTfrase"/>
</dbReference>
<dbReference type="PRINTS" id="PR00105">
    <property type="entry name" value="C5METTRFRASE"/>
</dbReference>
<evidence type="ECO:0000256" key="4">
    <source>
        <dbReference type="ARBA" id="ARBA00022691"/>
    </source>
</evidence>
<dbReference type="GO" id="GO:0044027">
    <property type="term" value="P:negative regulation of gene expression via chromosomal CpG island methylation"/>
    <property type="evidence" value="ECO:0007669"/>
    <property type="project" value="TreeGrafter"/>
</dbReference>
<keyword evidence="4 5" id="KW-0949">S-adenosyl-L-methionine</keyword>
<keyword evidence="8" id="KW-1185">Reference proteome</keyword>
<dbReference type="EMBL" id="AE000666">
    <property type="protein sequence ID" value="AAB85001.1"/>
    <property type="molecule type" value="Genomic_DNA"/>
</dbReference>
<dbReference type="PATRIC" id="fig|187420.15.peg.473"/>
<dbReference type="EC" id="2.1.1.37" evidence="1"/>
<reference evidence="7 8" key="1">
    <citation type="journal article" date="1997" name="J. Bacteriol.">
        <title>Complete genome sequence of Methanobacterium thermoautotrophicum deltaH: functional analysis and comparative genomics.</title>
        <authorList>
            <person name="Smith D.R."/>
            <person name="Doucette-Stamm L.A."/>
            <person name="Deloughery C."/>
            <person name="Lee H.-M."/>
            <person name="Dubois J."/>
            <person name="Aldredge T."/>
            <person name="Bashirzadeh R."/>
            <person name="Blakely D."/>
            <person name="Cook R."/>
            <person name="Gilbert K."/>
            <person name="Harrison D."/>
            <person name="Hoang L."/>
            <person name="Keagle P."/>
            <person name="Lumm W."/>
            <person name="Pothier B."/>
            <person name="Qiu D."/>
            <person name="Spadafora R."/>
            <person name="Vicare R."/>
            <person name="Wang Y."/>
            <person name="Wierzbowski J."/>
            <person name="Gibson R."/>
            <person name="Jiwani N."/>
            <person name="Caruso A."/>
            <person name="Bush D."/>
            <person name="Safer H."/>
            <person name="Patwell D."/>
            <person name="Prabhakar S."/>
            <person name="McDougall S."/>
            <person name="Shimer G."/>
            <person name="Goyal A."/>
            <person name="Pietrovski S."/>
            <person name="Church G.M."/>
            <person name="Daniels C.J."/>
            <person name="Mao J.-i."/>
            <person name="Rice P."/>
            <person name="Nolling J."/>
            <person name="Reeve J.N."/>
        </authorList>
    </citation>
    <scope>NUCLEOTIDE SEQUENCE [LARGE SCALE GENOMIC DNA]</scope>
    <source>
        <strain evidence="8">ATCC 29096 / DSM 1053 / JCM 10044 / NBRC 100330 / Delta H</strain>
    </source>
</reference>
<feature type="active site" evidence="5">
    <location>
        <position position="122"/>
    </location>
</feature>
<dbReference type="Pfam" id="PF00145">
    <property type="entry name" value="DNA_methylase"/>
    <property type="match status" value="1"/>
</dbReference>
<dbReference type="RefSeq" id="WP_010876134.1">
    <property type="nucleotide sequence ID" value="NC_000916.1"/>
</dbReference>
<keyword evidence="2 5" id="KW-0489">Methyltransferase</keyword>
<name>O26595_METTH</name>
<dbReference type="GO" id="GO:0032259">
    <property type="term" value="P:methylation"/>
    <property type="evidence" value="ECO:0007669"/>
    <property type="project" value="UniProtKB-KW"/>
</dbReference>
<dbReference type="NCBIfam" id="TIGR00675">
    <property type="entry name" value="dcm"/>
    <property type="match status" value="1"/>
</dbReference>
<dbReference type="REBASE" id="3099">
    <property type="entry name" value="M.MthHORF495P"/>
</dbReference>
<dbReference type="FunCoup" id="O26595">
    <property type="interactions" value="15"/>
</dbReference>
<sequence length="413" mass="48577">MSDVVLIDIFAGAGGLTEGFLRSDYTFVSHIEMDRDAIQTLETRGLYHHLQSDGDPEDYTEYVNGEIGREELFRRYPDFDSELYMNLELTEENVDRVIETIRSKMNDMGTVSVDGIIGGPPCQAYSYAGRSRKNMEKDRRNYLYLLYIKFLKEFQPEFFVFENVPGMKSAQRGHILSDFQRKVTDLEYKLDFEVRDAYNFGVPQRRRRIIVIGHRMEDKRIQFDEERYAGTVNDILCDLPALEPGQGTDGPQEYRSRPSRLLNEMGIRTENDILRHHQARRHNPRDREIYRRTIDAWNSERRRLKYTELPPELRTHRNTRSFLDRYKVVAGDLPYSHTIVAHISKDGHYYIHPDREQARSLTVREAARIQSFPDNYIFEGSMTSKYRQIGNAVPPLMSEKIARKLYEIYRGDL</sequence>
<dbReference type="PaxDb" id="187420-MTH_495"/>
<dbReference type="Gene3D" id="3.90.120.10">
    <property type="entry name" value="DNA Methylase, subunit A, domain 2"/>
    <property type="match status" value="1"/>
</dbReference>
<keyword evidence="3 5" id="KW-0808">Transferase</keyword>
<dbReference type="PIR" id="A69165">
    <property type="entry name" value="A69165"/>
</dbReference>
<dbReference type="PANTHER" id="PTHR10629:SF52">
    <property type="entry name" value="DNA (CYTOSINE-5)-METHYLTRANSFERASE 1"/>
    <property type="match status" value="1"/>
</dbReference>
<protein>
    <recommendedName>
        <fullName evidence="1">DNA (cytosine-5-)-methyltransferase</fullName>
        <ecNumber evidence="1">2.1.1.37</ecNumber>
    </recommendedName>
</protein>
<proteinExistence type="inferred from homology"/>
<dbReference type="InterPro" id="IPR029063">
    <property type="entry name" value="SAM-dependent_MTases_sf"/>
</dbReference>
<evidence type="ECO:0000256" key="2">
    <source>
        <dbReference type="ARBA" id="ARBA00022603"/>
    </source>
</evidence>
<dbReference type="InterPro" id="IPR031303">
    <property type="entry name" value="C5_meth_CS"/>
</dbReference>
<evidence type="ECO:0000313" key="8">
    <source>
        <dbReference type="Proteomes" id="UP000005223"/>
    </source>
</evidence>
<comment type="similarity">
    <text evidence="5 6">Belongs to the class I-like SAM-binding methyltransferase superfamily. C5-methyltransferase family.</text>
</comment>
<accession>O26595</accession>
<dbReference type="InterPro" id="IPR050390">
    <property type="entry name" value="C5-Methyltransferase"/>
</dbReference>
<dbReference type="PANTHER" id="PTHR10629">
    <property type="entry name" value="CYTOSINE-SPECIFIC METHYLTRANSFERASE"/>
    <property type="match status" value="1"/>
</dbReference>
<dbReference type="PROSITE" id="PS00095">
    <property type="entry name" value="C5_MTASE_2"/>
    <property type="match status" value="1"/>
</dbReference>
<evidence type="ECO:0000256" key="3">
    <source>
        <dbReference type="ARBA" id="ARBA00022679"/>
    </source>
</evidence>
<dbReference type="SUPFAM" id="SSF53335">
    <property type="entry name" value="S-adenosyl-L-methionine-dependent methyltransferases"/>
    <property type="match status" value="1"/>
</dbReference>
<evidence type="ECO:0000256" key="1">
    <source>
        <dbReference type="ARBA" id="ARBA00011975"/>
    </source>
</evidence>
<dbReference type="AlphaFoldDB" id="O26595"/>